<dbReference type="Pfam" id="PF06008">
    <property type="entry name" value="Laminin_I"/>
    <property type="match status" value="1"/>
</dbReference>
<evidence type="ECO:0000259" key="2">
    <source>
        <dbReference type="Pfam" id="PF06008"/>
    </source>
</evidence>
<evidence type="ECO:0000313" key="4">
    <source>
        <dbReference type="Proteomes" id="UP000235965"/>
    </source>
</evidence>
<organism evidence="3 4">
    <name type="scientific">Cryptotermes secundus</name>
    <dbReference type="NCBI Taxonomy" id="105785"/>
    <lineage>
        <taxon>Eukaryota</taxon>
        <taxon>Metazoa</taxon>
        <taxon>Ecdysozoa</taxon>
        <taxon>Arthropoda</taxon>
        <taxon>Hexapoda</taxon>
        <taxon>Insecta</taxon>
        <taxon>Pterygota</taxon>
        <taxon>Neoptera</taxon>
        <taxon>Polyneoptera</taxon>
        <taxon>Dictyoptera</taxon>
        <taxon>Blattodea</taxon>
        <taxon>Blattoidea</taxon>
        <taxon>Termitoidae</taxon>
        <taxon>Kalotermitidae</taxon>
        <taxon>Cryptotermitinae</taxon>
        <taxon>Cryptotermes</taxon>
    </lineage>
</organism>
<feature type="non-terminal residue" evidence="3">
    <location>
        <position position="142"/>
    </location>
</feature>
<dbReference type="GO" id="GO:0030334">
    <property type="term" value="P:regulation of cell migration"/>
    <property type="evidence" value="ECO:0007669"/>
    <property type="project" value="InterPro"/>
</dbReference>
<sequence length="142" mass="16214">MNSFSLPVHNQSKAFENLRAKIQNFDDKLSDLRNHTENAISKASDAQALNNANNNSKVMSTVEKVKNLQEDANHTLEDAQELLRNASALLGDAREAFDNLFLEVQQGQDSRERLNETLETNQLELYEVHQRVRRAEEHALKL</sequence>
<comment type="caution">
    <text evidence="3">The sequence shown here is derived from an EMBL/GenBank/DDBJ whole genome shotgun (WGS) entry which is preliminary data.</text>
</comment>
<name>A0A2J7PZ75_9NEOP</name>
<dbReference type="OrthoDB" id="10011303at2759"/>
<feature type="coiled-coil region" evidence="1">
    <location>
        <begin position="62"/>
        <end position="96"/>
    </location>
</feature>
<evidence type="ECO:0000313" key="3">
    <source>
        <dbReference type="EMBL" id="PNF21635.1"/>
    </source>
</evidence>
<keyword evidence="1" id="KW-0175">Coiled coil</keyword>
<feature type="domain" description="Laminin alpha" evidence="2">
    <location>
        <begin position="6"/>
        <end position="92"/>
    </location>
</feature>
<protein>
    <recommendedName>
        <fullName evidence="2">Laminin alpha domain-containing protein</fullName>
    </recommendedName>
</protein>
<dbReference type="GO" id="GO:0030155">
    <property type="term" value="P:regulation of cell adhesion"/>
    <property type="evidence" value="ECO:0007669"/>
    <property type="project" value="InterPro"/>
</dbReference>
<dbReference type="Proteomes" id="UP000235965">
    <property type="component" value="Unassembled WGS sequence"/>
</dbReference>
<dbReference type="AlphaFoldDB" id="A0A2J7PZ75"/>
<keyword evidence="4" id="KW-1185">Reference proteome</keyword>
<accession>A0A2J7PZ75</accession>
<evidence type="ECO:0000256" key="1">
    <source>
        <dbReference type="SAM" id="Coils"/>
    </source>
</evidence>
<dbReference type="GO" id="GO:0045995">
    <property type="term" value="P:regulation of embryonic development"/>
    <property type="evidence" value="ECO:0007669"/>
    <property type="project" value="InterPro"/>
</dbReference>
<gene>
    <name evidence="3" type="ORF">B7P43_G11262</name>
</gene>
<proteinExistence type="predicted"/>
<dbReference type="GO" id="GO:0005102">
    <property type="term" value="F:signaling receptor binding"/>
    <property type="evidence" value="ECO:0007669"/>
    <property type="project" value="InterPro"/>
</dbReference>
<reference evidence="3 4" key="1">
    <citation type="submission" date="2017-12" db="EMBL/GenBank/DDBJ databases">
        <title>Hemimetabolous genomes reveal molecular basis of termite eusociality.</title>
        <authorList>
            <person name="Harrison M.C."/>
            <person name="Jongepier E."/>
            <person name="Robertson H.M."/>
            <person name="Arning N."/>
            <person name="Bitard-Feildel T."/>
            <person name="Chao H."/>
            <person name="Childers C.P."/>
            <person name="Dinh H."/>
            <person name="Doddapaneni H."/>
            <person name="Dugan S."/>
            <person name="Gowin J."/>
            <person name="Greiner C."/>
            <person name="Han Y."/>
            <person name="Hu H."/>
            <person name="Hughes D.S.T."/>
            <person name="Huylmans A.-K."/>
            <person name="Kemena C."/>
            <person name="Kremer L.P.M."/>
            <person name="Lee S.L."/>
            <person name="Lopez-Ezquerra A."/>
            <person name="Mallet L."/>
            <person name="Monroy-Kuhn J.M."/>
            <person name="Moser A."/>
            <person name="Murali S.C."/>
            <person name="Muzny D.M."/>
            <person name="Otani S."/>
            <person name="Piulachs M.-D."/>
            <person name="Poelchau M."/>
            <person name="Qu J."/>
            <person name="Schaub F."/>
            <person name="Wada-Katsumata A."/>
            <person name="Worley K.C."/>
            <person name="Xie Q."/>
            <person name="Ylla G."/>
            <person name="Poulsen M."/>
            <person name="Gibbs R.A."/>
            <person name="Schal C."/>
            <person name="Richards S."/>
            <person name="Belles X."/>
            <person name="Korb J."/>
            <person name="Bornberg-Bauer E."/>
        </authorList>
    </citation>
    <scope>NUCLEOTIDE SEQUENCE [LARGE SCALE GENOMIC DNA]</scope>
    <source>
        <tissue evidence="3">Whole body</tissue>
    </source>
</reference>
<dbReference type="EMBL" id="NEVH01020337">
    <property type="protein sequence ID" value="PNF21635.1"/>
    <property type="molecule type" value="Genomic_DNA"/>
</dbReference>
<dbReference type="InterPro" id="IPR009254">
    <property type="entry name" value="Laminin_aI"/>
</dbReference>